<keyword evidence="1" id="KW-0812">Transmembrane</keyword>
<reference evidence="2" key="2">
    <citation type="submission" date="2022-08" db="EMBL/GenBank/DDBJ databases">
        <authorList>
            <person name="Iruegas-Bocardo F."/>
            <person name="Weisberg A.J."/>
            <person name="Riutta E.R."/>
            <person name="Kilday K."/>
            <person name="Bonkowski J.C."/>
            <person name="Creswell T."/>
            <person name="Daughtrey M.L."/>
            <person name="Rane K."/>
            <person name="Grunwald N.J."/>
            <person name="Chang J.H."/>
            <person name="Putnam M.L."/>
        </authorList>
    </citation>
    <scope>NUCLEOTIDE SEQUENCE</scope>
    <source>
        <strain evidence="2">22-338</strain>
    </source>
</reference>
<dbReference type="Proteomes" id="UP001140230">
    <property type="component" value="Unassembled WGS sequence"/>
</dbReference>
<keyword evidence="1" id="KW-1133">Transmembrane helix</keyword>
<organism evidence="2 3">
    <name type="scientific">Xanthomonas hortorum pv. hederae</name>
    <dbReference type="NCBI Taxonomy" id="453603"/>
    <lineage>
        <taxon>Bacteria</taxon>
        <taxon>Pseudomonadati</taxon>
        <taxon>Pseudomonadota</taxon>
        <taxon>Gammaproteobacteria</taxon>
        <taxon>Lysobacterales</taxon>
        <taxon>Lysobacteraceae</taxon>
        <taxon>Xanthomonas</taxon>
    </lineage>
</organism>
<feature type="transmembrane region" description="Helical" evidence="1">
    <location>
        <begin position="33"/>
        <end position="60"/>
    </location>
</feature>
<gene>
    <name evidence="2" type="ORF">NY667_09985</name>
</gene>
<comment type="caution">
    <text evidence="2">The sequence shown here is derived from an EMBL/GenBank/DDBJ whole genome shotgun (WGS) entry which is preliminary data.</text>
</comment>
<evidence type="ECO:0000256" key="1">
    <source>
        <dbReference type="SAM" id="Phobius"/>
    </source>
</evidence>
<sequence>MASLTLTGVAVRTAVVFFVDLQVLLARALLGRLIVLTVLLAFGSAMLILCDVVGLFLLIAHGVHVQGE</sequence>
<evidence type="ECO:0000313" key="3">
    <source>
        <dbReference type="Proteomes" id="UP001140230"/>
    </source>
</evidence>
<accession>A0A9X4BRB2</accession>
<dbReference type="AlphaFoldDB" id="A0A9X4BRB2"/>
<protein>
    <submittedName>
        <fullName evidence="2">Uncharacterized protein</fullName>
    </submittedName>
</protein>
<proteinExistence type="predicted"/>
<reference evidence="2" key="1">
    <citation type="journal article" date="2022" name="Phytopathology">
        <title>Whole genome sequencing-based tracing of a 2022 introduction and outbreak of Xanthomonas hortorum pv. pelargonii.</title>
        <authorList>
            <person name="Iruegas Bocardo F."/>
            <person name="Weisberg A.J."/>
            <person name="Riutta E.R."/>
            <person name="Kilday K.B."/>
            <person name="Bonkowski J.C."/>
            <person name="Creswell T.C."/>
            <person name="Daughtrey M."/>
            <person name="Rane K.K."/>
            <person name="Grunwald N.J."/>
            <person name="Chang J.H."/>
            <person name="Putnam M."/>
        </authorList>
    </citation>
    <scope>NUCLEOTIDE SEQUENCE</scope>
    <source>
        <strain evidence="2">22-338</strain>
    </source>
</reference>
<name>A0A9X4BRB2_9XANT</name>
<dbReference type="EMBL" id="JANWTP010000026">
    <property type="protein sequence ID" value="MDC8638149.1"/>
    <property type="molecule type" value="Genomic_DNA"/>
</dbReference>
<dbReference type="RefSeq" id="WP_181110686.1">
    <property type="nucleotide sequence ID" value="NZ_CP168173.1"/>
</dbReference>
<keyword evidence="1" id="KW-0472">Membrane</keyword>
<evidence type="ECO:0000313" key="2">
    <source>
        <dbReference type="EMBL" id="MDC8638149.1"/>
    </source>
</evidence>
<feature type="transmembrane region" description="Helical" evidence="1">
    <location>
        <begin position="6"/>
        <end position="26"/>
    </location>
</feature>